<evidence type="ECO:0000313" key="6">
    <source>
        <dbReference type="Proteomes" id="UP000533476"/>
    </source>
</evidence>
<gene>
    <name evidence="5" type="ORF">HIJ39_17460</name>
</gene>
<keyword evidence="2" id="KW-0547">Nucleotide-binding</keyword>
<evidence type="ECO:0000313" key="5">
    <source>
        <dbReference type="EMBL" id="NMP24122.1"/>
    </source>
</evidence>
<name>A0A7Y0Q408_9FIRM</name>
<proteinExistence type="predicted"/>
<dbReference type="InterPro" id="IPR027417">
    <property type="entry name" value="P-loop_NTPase"/>
</dbReference>
<dbReference type="SUPFAM" id="SSF52540">
    <property type="entry name" value="P-loop containing nucleoside triphosphate hydrolases"/>
    <property type="match status" value="1"/>
</dbReference>
<dbReference type="Pfam" id="PF00005">
    <property type="entry name" value="ABC_tran"/>
    <property type="match status" value="1"/>
</dbReference>
<evidence type="ECO:0000256" key="3">
    <source>
        <dbReference type="ARBA" id="ARBA00022840"/>
    </source>
</evidence>
<dbReference type="Proteomes" id="UP000533476">
    <property type="component" value="Unassembled WGS sequence"/>
</dbReference>
<comment type="caution">
    <text evidence="5">The sequence shown here is derived from an EMBL/GenBank/DDBJ whole genome shotgun (WGS) entry which is preliminary data.</text>
</comment>
<dbReference type="GO" id="GO:0005524">
    <property type="term" value="F:ATP binding"/>
    <property type="evidence" value="ECO:0007669"/>
    <property type="project" value="UniProtKB-KW"/>
</dbReference>
<dbReference type="GO" id="GO:0016887">
    <property type="term" value="F:ATP hydrolysis activity"/>
    <property type="evidence" value="ECO:0007669"/>
    <property type="project" value="InterPro"/>
</dbReference>
<dbReference type="FunFam" id="3.40.50.300:FF:000421">
    <property type="entry name" value="Branched-chain amino acid ABC transporter ATP-binding protein"/>
    <property type="match status" value="1"/>
</dbReference>
<dbReference type="InterPro" id="IPR003439">
    <property type="entry name" value="ABC_transporter-like_ATP-bd"/>
</dbReference>
<keyword evidence="3 5" id="KW-0067">ATP-binding</keyword>
<dbReference type="SMART" id="SM00382">
    <property type="entry name" value="AAA"/>
    <property type="match status" value="1"/>
</dbReference>
<dbReference type="InterPro" id="IPR017871">
    <property type="entry name" value="ABC_transporter-like_CS"/>
</dbReference>
<dbReference type="RefSeq" id="WP_169101966.1">
    <property type="nucleotide sequence ID" value="NZ_JABBVZ010000085.1"/>
</dbReference>
<dbReference type="PANTHER" id="PTHR45772:SF9">
    <property type="entry name" value="CONSERVED COMPONENT OF ABC TRANSPORTER FOR NATURAL AMINO ACIDS"/>
    <property type="match status" value="1"/>
</dbReference>
<evidence type="ECO:0000259" key="4">
    <source>
        <dbReference type="PROSITE" id="PS50893"/>
    </source>
</evidence>
<evidence type="ECO:0000256" key="2">
    <source>
        <dbReference type="ARBA" id="ARBA00022741"/>
    </source>
</evidence>
<feature type="domain" description="ABC transporter" evidence="4">
    <location>
        <begin position="7"/>
        <end position="251"/>
    </location>
</feature>
<protein>
    <submittedName>
        <fullName evidence="5">ABC transporter ATP-binding protein</fullName>
    </submittedName>
</protein>
<organism evidence="5 6">
    <name type="scientific">Sulfobacillus harzensis</name>
    <dbReference type="NCBI Taxonomy" id="2729629"/>
    <lineage>
        <taxon>Bacteria</taxon>
        <taxon>Bacillati</taxon>
        <taxon>Bacillota</taxon>
        <taxon>Clostridia</taxon>
        <taxon>Eubacteriales</taxon>
        <taxon>Clostridiales Family XVII. Incertae Sedis</taxon>
        <taxon>Sulfobacillus</taxon>
    </lineage>
</organism>
<dbReference type="EMBL" id="JABBVZ010000085">
    <property type="protein sequence ID" value="NMP24122.1"/>
    <property type="molecule type" value="Genomic_DNA"/>
</dbReference>
<keyword evidence="1" id="KW-0813">Transport</keyword>
<reference evidence="5 6" key="1">
    <citation type="submission" date="2020-04" db="EMBL/GenBank/DDBJ databases">
        <authorList>
            <person name="Zhang R."/>
            <person name="Schippers A."/>
        </authorList>
    </citation>
    <scope>NUCLEOTIDE SEQUENCE [LARGE SCALE GENOMIC DNA]</scope>
    <source>
        <strain evidence="5 6">DSM 109850</strain>
    </source>
</reference>
<sequence length="254" mass="28111">MDNDTILECHDVVCTFGGVRAVNEASLSIERGTITGLIGPNGAGKSTLVNAISGHVRLDHGYVAFDGQPITRLRPHQVAERGLVRTFQLASEFPNMTVLENMMTAPHRQAGENFFSAVFSKGRWQREEERHLIEARTLLASFGLQAKEEEYAGNLSGGQKRLLELARALMTRPTMLLLDEPMAGVSGPLIDALADHILRLNRETGLTFLIIEHDLGFMEKVCDRVNVMVNGSVLTHGTMKELREDERVVEAYLS</sequence>
<accession>A0A7Y0Q408</accession>
<evidence type="ECO:0000256" key="1">
    <source>
        <dbReference type="ARBA" id="ARBA00022448"/>
    </source>
</evidence>
<dbReference type="InterPro" id="IPR003593">
    <property type="entry name" value="AAA+_ATPase"/>
</dbReference>
<dbReference type="PROSITE" id="PS00211">
    <property type="entry name" value="ABC_TRANSPORTER_1"/>
    <property type="match status" value="1"/>
</dbReference>
<dbReference type="CDD" id="cd03219">
    <property type="entry name" value="ABC_Mj1267_LivG_branched"/>
    <property type="match status" value="1"/>
</dbReference>
<dbReference type="Gene3D" id="3.40.50.300">
    <property type="entry name" value="P-loop containing nucleotide triphosphate hydrolases"/>
    <property type="match status" value="1"/>
</dbReference>
<keyword evidence="6" id="KW-1185">Reference proteome</keyword>
<dbReference type="GO" id="GO:0005886">
    <property type="term" value="C:plasma membrane"/>
    <property type="evidence" value="ECO:0007669"/>
    <property type="project" value="TreeGrafter"/>
</dbReference>
<dbReference type="PANTHER" id="PTHR45772">
    <property type="entry name" value="CONSERVED COMPONENT OF ABC TRANSPORTER FOR NATURAL AMINO ACIDS-RELATED"/>
    <property type="match status" value="1"/>
</dbReference>
<dbReference type="InterPro" id="IPR051120">
    <property type="entry name" value="ABC_AA/LPS_Transport"/>
</dbReference>
<dbReference type="AlphaFoldDB" id="A0A7Y0Q408"/>
<dbReference type="PROSITE" id="PS50893">
    <property type="entry name" value="ABC_TRANSPORTER_2"/>
    <property type="match status" value="1"/>
</dbReference>